<accession>A0A168QWA3</accession>
<dbReference type="InParanoid" id="A0A168QWA3"/>
<dbReference type="OMA" id="HEDKPIV"/>
<feature type="compositionally biased region" description="Polar residues" evidence="1">
    <location>
        <begin position="1"/>
        <end position="54"/>
    </location>
</feature>
<feature type="region of interest" description="Disordered" evidence="1">
    <location>
        <begin position="1"/>
        <end position="56"/>
    </location>
</feature>
<name>A0A168QWA3_ABSGL</name>
<dbReference type="AlphaFoldDB" id="A0A168QWA3"/>
<evidence type="ECO:0000313" key="2">
    <source>
        <dbReference type="EMBL" id="SAM05667.1"/>
    </source>
</evidence>
<gene>
    <name evidence="2" type="primary">ABSGL_11542.1 scaffold 12295</name>
</gene>
<reference evidence="2" key="1">
    <citation type="submission" date="2016-04" db="EMBL/GenBank/DDBJ databases">
        <authorList>
            <person name="Evans L.H."/>
            <person name="Alamgir A."/>
            <person name="Owens N."/>
            <person name="Weber N.D."/>
            <person name="Virtaneva K."/>
            <person name="Barbian K."/>
            <person name="Babar A."/>
            <person name="Rosenke K."/>
        </authorList>
    </citation>
    <scope>NUCLEOTIDE SEQUENCE [LARGE SCALE GENOMIC DNA]</scope>
    <source>
        <strain evidence="2">CBS 101.48</strain>
    </source>
</reference>
<feature type="compositionally biased region" description="Low complexity" evidence="1">
    <location>
        <begin position="507"/>
        <end position="528"/>
    </location>
</feature>
<organism evidence="2">
    <name type="scientific">Absidia glauca</name>
    <name type="common">Pin mould</name>
    <dbReference type="NCBI Taxonomy" id="4829"/>
    <lineage>
        <taxon>Eukaryota</taxon>
        <taxon>Fungi</taxon>
        <taxon>Fungi incertae sedis</taxon>
        <taxon>Mucoromycota</taxon>
        <taxon>Mucoromycotina</taxon>
        <taxon>Mucoromycetes</taxon>
        <taxon>Mucorales</taxon>
        <taxon>Cunninghamellaceae</taxon>
        <taxon>Absidia</taxon>
    </lineage>
</organism>
<evidence type="ECO:0000256" key="1">
    <source>
        <dbReference type="SAM" id="MobiDB-lite"/>
    </source>
</evidence>
<dbReference type="OrthoDB" id="21648at2759"/>
<dbReference type="EMBL" id="LT554468">
    <property type="protein sequence ID" value="SAM05667.1"/>
    <property type="molecule type" value="Genomic_DNA"/>
</dbReference>
<keyword evidence="3" id="KW-1185">Reference proteome</keyword>
<sequence length="528" mass="59737">MSTINEPIANGESNGGIQSKAQDTSLHTDKMNTSLQQTPEQSSPIDSPTVATSQEETRPLLSTLDQVSLNQTLKGIMDVLSRYNAISIRKLDPFLLIQGKISNSDYKHPDEFKHDIDRLFTKVRSVTTAQRQNDIDQLYQSVIASMKLEINRTHPNLMDSSTLDPNYQQSVRTALFRPTLDGFIFTDANAIISQLDEPLPSKVQAIAIHPTPSENFTVPTLKQSVQQPYRFPPRYSKHEDKPIVPVQWLDYGVFTSFAPVCDSNNANTSYEWTYMGRAAKRHRRWERKQRRTLLQSRKSLTQHKQQAENMDLDLDEEWLREQGLDAHAMINNLATENHTNDDDDDTATLLERNGKLIEMLLSHQESRFNIASSLSSSVDSQAVKVDDHEQEIGNIEESASLHELNLCLYFTLANKLQRQFHTILSQLPPSAVIRPENIETAMSRFPMKEAVYRGTLPSSRIFAYPSSDRVDASPPPFANITPTYSKDRWRMIDLQGHDIPTPPPPVTSASPSSSQQPHTSHTSSPFRS</sequence>
<proteinExistence type="predicted"/>
<dbReference type="Proteomes" id="UP000078561">
    <property type="component" value="Unassembled WGS sequence"/>
</dbReference>
<feature type="region of interest" description="Disordered" evidence="1">
    <location>
        <begin position="494"/>
        <end position="528"/>
    </location>
</feature>
<protein>
    <submittedName>
        <fullName evidence="2">Uncharacterized protein</fullName>
    </submittedName>
</protein>
<evidence type="ECO:0000313" key="3">
    <source>
        <dbReference type="Proteomes" id="UP000078561"/>
    </source>
</evidence>